<evidence type="ECO:0000256" key="1">
    <source>
        <dbReference type="ARBA" id="ARBA00004123"/>
    </source>
</evidence>
<feature type="region of interest" description="Disordered" evidence="8">
    <location>
        <begin position="307"/>
        <end position="358"/>
    </location>
</feature>
<reference evidence="10" key="1">
    <citation type="journal article" date="2020" name="Stud. Mycol.">
        <title>101 Dothideomycetes genomes: a test case for predicting lifestyles and emergence of pathogens.</title>
        <authorList>
            <person name="Haridas S."/>
            <person name="Albert R."/>
            <person name="Binder M."/>
            <person name="Bloem J."/>
            <person name="Labutti K."/>
            <person name="Salamov A."/>
            <person name="Andreopoulos B."/>
            <person name="Baker S."/>
            <person name="Barry K."/>
            <person name="Bills G."/>
            <person name="Bluhm B."/>
            <person name="Cannon C."/>
            <person name="Castanera R."/>
            <person name="Culley D."/>
            <person name="Daum C."/>
            <person name="Ezra D."/>
            <person name="Gonzalez J."/>
            <person name="Henrissat B."/>
            <person name="Kuo A."/>
            <person name="Liang C."/>
            <person name="Lipzen A."/>
            <person name="Lutzoni F."/>
            <person name="Magnuson J."/>
            <person name="Mondo S."/>
            <person name="Nolan M."/>
            <person name="Ohm R."/>
            <person name="Pangilinan J."/>
            <person name="Park H.-J."/>
            <person name="Ramirez L."/>
            <person name="Alfaro M."/>
            <person name="Sun H."/>
            <person name="Tritt A."/>
            <person name="Yoshinaga Y."/>
            <person name="Zwiers L.-H."/>
            <person name="Turgeon B."/>
            <person name="Goodwin S."/>
            <person name="Spatafora J."/>
            <person name="Crous P."/>
            <person name="Grigoriev I."/>
        </authorList>
    </citation>
    <scope>NUCLEOTIDE SEQUENCE</scope>
    <source>
        <strain evidence="10">CBS 101060</strain>
    </source>
</reference>
<keyword evidence="6" id="KW-0949">S-adenosyl-L-methionine</keyword>
<proteinExistence type="predicted"/>
<protein>
    <submittedName>
        <fullName evidence="10">SET domain-containing protein</fullName>
    </submittedName>
</protein>
<comment type="subcellular location">
    <subcellularLocation>
        <location evidence="2">Chromosome</location>
    </subcellularLocation>
    <subcellularLocation>
        <location evidence="1">Nucleus</location>
    </subcellularLocation>
</comment>
<dbReference type="InterPro" id="IPR050777">
    <property type="entry name" value="SET2_Histone-Lys_MeTrsfase"/>
</dbReference>
<dbReference type="GO" id="GO:0032259">
    <property type="term" value="P:methylation"/>
    <property type="evidence" value="ECO:0007669"/>
    <property type="project" value="UniProtKB-KW"/>
</dbReference>
<dbReference type="AlphaFoldDB" id="A0A9P4SBX0"/>
<dbReference type="SUPFAM" id="SSF82199">
    <property type="entry name" value="SET domain"/>
    <property type="match status" value="1"/>
</dbReference>
<keyword evidence="11" id="KW-1185">Reference proteome</keyword>
<feature type="compositionally biased region" description="Basic and acidic residues" evidence="8">
    <location>
        <begin position="309"/>
        <end position="322"/>
    </location>
</feature>
<evidence type="ECO:0000313" key="10">
    <source>
        <dbReference type="EMBL" id="KAF2839017.1"/>
    </source>
</evidence>
<dbReference type="OrthoDB" id="308383at2759"/>
<evidence type="ECO:0000259" key="9">
    <source>
        <dbReference type="PROSITE" id="PS50280"/>
    </source>
</evidence>
<keyword evidence="3" id="KW-0158">Chromosome</keyword>
<evidence type="ECO:0000256" key="3">
    <source>
        <dbReference type="ARBA" id="ARBA00022454"/>
    </source>
</evidence>
<keyword evidence="4" id="KW-0489">Methyltransferase</keyword>
<comment type="caution">
    <text evidence="10">The sequence shown here is derived from an EMBL/GenBank/DDBJ whole genome shotgun (WGS) entry which is preliminary data.</text>
</comment>
<dbReference type="GO" id="GO:0008168">
    <property type="term" value="F:methyltransferase activity"/>
    <property type="evidence" value="ECO:0007669"/>
    <property type="project" value="UniProtKB-KW"/>
</dbReference>
<evidence type="ECO:0000256" key="2">
    <source>
        <dbReference type="ARBA" id="ARBA00004286"/>
    </source>
</evidence>
<evidence type="ECO:0000256" key="8">
    <source>
        <dbReference type="SAM" id="MobiDB-lite"/>
    </source>
</evidence>
<keyword evidence="7" id="KW-0539">Nucleus</keyword>
<dbReference type="Gene3D" id="2.170.270.10">
    <property type="entry name" value="SET domain"/>
    <property type="match status" value="1"/>
</dbReference>
<organism evidence="10 11">
    <name type="scientific">Patellaria atrata CBS 101060</name>
    <dbReference type="NCBI Taxonomy" id="1346257"/>
    <lineage>
        <taxon>Eukaryota</taxon>
        <taxon>Fungi</taxon>
        <taxon>Dikarya</taxon>
        <taxon>Ascomycota</taxon>
        <taxon>Pezizomycotina</taxon>
        <taxon>Dothideomycetes</taxon>
        <taxon>Dothideomycetes incertae sedis</taxon>
        <taxon>Patellariales</taxon>
        <taxon>Patellariaceae</taxon>
        <taxon>Patellaria</taxon>
    </lineage>
</organism>
<accession>A0A9P4SBX0</accession>
<dbReference type="Proteomes" id="UP000799429">
    <property type="component" value="Unassembled WGS sequence"/>
</dbReference>
<dbReference type="PROSITE" id="PS50280">
    <property type="entry name" value="SET"/>
    <property type="match status" value="1"/>
</dbReference>
<sequence length="358" mass="40479">MVITVVKHFLIKVNNEEEVARNRPLPGEGEKGFAPTMIFTQKIYPHSAEWIEMVKPSWWPSSLRFPEDILSVYRREDETIRTKLCRGFQCPSPSAKTMSCTCTEAVWSGKNSEAWFEEHLEFRKREDLGGWGVFTKKDIKKGSWLGEYFGQLRPISDDDVEKDAKNDYGFMIKLFLKSAKMVPVPEPQILKKRTRTRPVKALRAVAKASEATAQPAVAWEARSLSSDDEAGPGDFLMCLDARYEGNWTRFINHCCDPNVEFRVERVGDGISEALKAVERIPAGTELWCDYGRYYKFPGGGCKCGSPNCKETEKETEKEKSVVEEGEAAEPVPEPKGNKRARNPRPTVGGKAKKAKTKK</sequence>
<gene>
    <name evidence="10" type="ORF">M501DRAFT_992020</name>
</gene>
<evidence type="ECO:0000256" key="6">
    <source>
        <dbReference type="ARBA" id="ARBA00022691"/>
    </source>
</evidence>
<keyword evidence="5" id="KW-0808">Transferase</keyword>
<dbReference type="GO" id="GO:0005634">
    <property type="term" value="C:nucleus"/>
    <property type="evidence" value="ECO:0007669"/>
    <property type="project" value="UniProtKB-SubCell"/>
</dbReference>
<feature type="domain" description="SET" evidence="9">
    <location>
        <begin position="118"/>
        <end position="291"/>
    </location>
</feature>
<dbReference type="PANTHER" id="PTHR22884">
    <property type="entry name" value="SET DOMAIN PROTEINS"/>
    <property type="match status" value="1"/>
</dbReference>
<dbReference type="Pfam" id="PF00856">
    <property type="entry name" value="SET"/>
    <property type="match status" value="1"/>
</dbReference>
<dbReference type="InterPro" id="IPR046341">
    <property type="entry name" value="SET_dom_sf"/>
</dbReference>
<evidence type="ECO:0000256" key="5">
    <source>
        <dbReference type="ARBA" id="ARBA00022679"/>
    </source>
</evidence>
<dbReference type="SMART" id="SM00317">
    <property type="entry name" value="SET"/>
    <property type="match status" value="1"/>
</dbReference>
<evidence type="ECO:0000256" key="7">
    <source>
        <dbReference type="ARBA" id="ARBA00023242"/>
    </source>
</evidence>
<dbReference type="InterPro" id="IPR001214">
    <property type="entry name" value="SET_dom"/>
</dbReference>
<evidence type="ECO:0000256" key="4">
    <source>
        <dbReference type="ARBA" id="ARBA00022603"/>
    </source>
</evidence>
<dbReference type="GO" id="GO:0005694">
    <property type="term" value="C:chromosome"/>
    <property type="evidence" value="ECO:0007669"/>
    <property type="project" value="UniProtKB-SubCell"/>
</dbReference>
<dbReference type="EMBL" id="MU006095">
    <property type="protein sequence ID" value="KAF2839017.1"/>
    <property type="molecule type" value="Genomic_DNA"/>
</dbReference>
<evidence type="ECO:0000313" key="11">
    <source>
        <dbReference type="Proteomes" id="UP000799429"/>
    </source>
</evidence>
<name>A0A9P4SBX0_9PEZI</name>